<protein>
    <submittedName>
        <fullName evidence="1">Uncharacterized protein</fullName>
    </submittedName>
</protein>
<dbReference type="Proteomes" id="UP001179952">
    <property type="component" value="Unassembled WGS sequence"/>
</dbReference>
<evidence type="ECO:0000313" key="1">
    <source>
        <dbReference type="EMBL" id="KAK1280952.1"/>
    </source>
</evidence>
<keyword evidence="2" id="KW-1185">Reference proteome</keyword>
<name>A0AAV9BX43_ACOGR</name>
<gene>
    <name evidence="1" type="ORF">QJS04_geneDACA023186</name>
</gene>
<proteinExistence type="predicted"/>
<reference evidence="1" key="1">
    <citation type="journal article" date="2023" name="Nat. Commun.">
        <title>Diploid and tetraploid genomes of Acorus and the evolution of monocots.</title>
        <authorList>
            <person name="Ma L."/>
            <person name="Liu K.W."/>
            <person name="Li Z."/>
            <person name="Hsiao Y.Y."/>
            <person name="Qi Y."/>
            <person name="Fu T."/>
            <person name="Tang G.D."/>
            <person name="Zhang D."/>
            <person name="Sun W.H."/>
            <person name="Liu D.K."/>
            <person name="Li Y."/>
            <person name="Chen G.Z."/>
            <person name="Liu X.D."/>
            <person name="Liao X.Y."/>
            <person name="Jiang Y.T."/>
            <person name="Yu X."/>
            <person name="Hao Y."/>
            <person name="Huang J."/>
            <person name="Zhao X.W."/>
            <person name="Ke S."/>
            <person name="Chen Y.Y."/>
            <person name="Wu W.L."/>
            <person name="Hsu J.L."/>
            <person name="Lin Y.F."/>
            <person name="Huang M.D."/>
            <person name="Li C.Y."/>
            <person name="Huang L."/>
            <person name="Wang Z.W."/>
            <person name="Zhao X."/>
            <person name="Zhong W.Y."/>
            <person name="Peng D.H."/>
            <person name="Ahmad S."/>
            <person name="Lan S."/>
            <person name="Zhang J.S."/>
            <person name="Tsai W.C."/>
            <person name="Van de Peer Y."/>
            <person name="Liu Z.J."/>
        </authorList>
    </citation>
    <scope>NUCLEOTIDE SEQUENCE</scope>
    <source>
        <strain evidence="1">SCP</strain>
    </source>
</reference>
<dbReference type="EMBL" id="JAUJYN010000001">
    <property type="protein sequence ID" value="KAK1280952.1"/>
    <property type="molecule type" value="Genomic_DNA"/>
</dbReference>
<reference evidence="1" key="2">
    <citation type="submission" date="2023-06" db="EMBL/GenBank/DDBJ databases">
        <authorList>
            <person name="Ma L."/>
            <person name="Liu K.-W."/>
            <person name="Li Z."/>
            <person name="Hsiao Y.-Y."/>
            <person name="Qi Y."/>
            <person name="Fu T."/>
            <person name="Tang G."/>
            <person name="Zhang D."/>
            <person name="Sun W.-H."/>
            <person name="Liu D.-K."/>
            <person name="Li Y."/>
            <person name="Chen G.-Z."/>
            <person name="Liu X.-D."/>
            <person name="Liao X.-Y."/>
            <person name="Jiang Y.-T."/>
            <person name="Yu X."/>
            <person name="Hao Y."/>
            <person name="Huang J."/>
            <person name="Zhao X.-W."/>
            <person name="Ke S."/>
            <person name="Chen Y.-Y."/>
            <person name="Wu W.-L."/>
            <person name="Hsu J.-L."/>
            <person name="Lin Y.-F."/>
            <person name="Huang M.-D."/>
            <person name="Li C.-Y."/>
            <person name="Huang L."/>
            <person name="Wang Z.-W."/>
            <person name="Zhao X."/>
            <person name="Zhong W.-Y."/>
            <person name="Peng D.-H."/>
            <person name="Ahmad S."/>
            <person name="Lan S."/>
            <person name="Zhang J.-S."/>
            <person name="Tsai W.-C."/>
            <person name="Van De Peer Y."/>
            <person name="Liu Z.-J."/>
        </authorList>
    </citation>
    <scope>NUCLEOTIDE SEQUENCE</scope>
    <source>
        <strain evidence="1">SCP</strain>
        <tissue evidence="1">Leaves</tissue>
    </source>
</reference>
<dbReference type="AlphaFoldDB" id="A0AAV9BX43"/>
<organism evidence="1 2">
    <name type="scientific">Acorus gramineus</name>
    <name type="common">Dwarf sweet flag</name>
    <dbReference type="NCBI Taxonomy" id="55184"/>
    <lineage>
        <taxon>Eukaryota</taxon>
        <taxon>Viridiplantae</taxon>
        <taxon>Streptophyta</taxon>
        <taxon>Embryophyta</taxon>
        <taxon>Tracheophyta</taxon>
        <taxon>Spermatophyta</taxon>
        <taxon>Magnoliopsida</taxon>
        <taxon>Liliopsida</taxon>
        <taxon>Acoraceae</taxon>
        <taxon>Acorus</taxon>
    </lineage>
</organism>
<accession>A0AAV9BX43</accession>
<evidence type="ECO:0000313" key="2">
    <source>
        <dbReference type="Proteomes" id="UP001179952"/>
    </source>
</evidence>
<comment type="caution">
    <text evidence="1">The sequence shown here is derived from an EMBL/GenBank/DDBJ whole genome shotgun (WGS) entry which is preliminary data.</text>
</comment>
<sequence length="95" mass="10961">MQMVIRRELQLVYCQEQILAMEATVLSKIERCMIVPTPYMFLAMCIKAAMADKEVLLMLLKLTVREMGRLQRSPCMVQSHFLHFQAVGLKASWLG</sequence>